<reference evidence="1 2" key="1">
    <citation type="submission" date="2019-08" db="EMBL/GenBank/DDBJ databases">
        <authorList>
            <person name="Lei W."/>
        </authorList>
    </citation>
    <scope>NUCLEOTIDE SEQUENCE [LARGE SCALE GENOMIC DNA]</scope>
    <source>
        <strain evidence="1 2">CCUG 58627</strain>
    </source>
</reference>
<protein>
    <submittedName>
        <fullName evidence="1">Uncharacterized protein</fullName>
    </submittedName>
</protein>
<name>A0A5C5UF55_9CORY</name>
<gene>
    <name evidence="1" type="ORF">FRX94_07925</name>
</gene>
<organism evidence="1 2">
    <name type="scientific">Corynebacterium canis</name>
    <dbReference type="NCBI Taxonomy" id="679663"/>
    <lineage>
        <taxon>Bacteria</taxon>
        <taxon>Bacillati</taxon>
        <taxon>Actinomycetota</taxon>
        <taxon>Actinomycetes</taxon>
        <taxon>Mycobacteriales</taxon>
        <taxon>Corynebacteriaceae</taxon>
        <taxon>Corynebacterium</taxon>
    </lineage>
</organism>
<sequence>MPELPGRRDLALLPALAAEHLPHDPTPSLADIARQPDVAHLSEPQPAPQFEHLSEPLRIVVAGSDAALSAILTRLMRIDALWAELAFIPRQDSPTATNWSISSDPWEIALSGQVRPLPLIRDDAGIAVAGSASITSWDGAELYGEIIVDSNTLCTGLEAGNRRKHGVYGARLVPMLTAPGIAAVPYTTSLEPRTGLLGLRDRSPRGAVDPKHLATGRALQAGGSNLKVTVDDIPRPRPVERVTFYRHLRDLQAVRP</sequence>
<keyword evidence="2" id="KW-1185">Reference proteome</keyword>
<dbReference type="Proteomes" id="UP000320791">
    <property type="component" value="Unassembled WGS sequence"/>
</dbReference>
<proteinExistence type="predicted"/>
<comment type="caution">
    <text evidence="1">The sequence shown here is derived from an EMBL/GenBank/DDBJ whole genome shotgun (WGS) entry which is preliminary data.</text>
</comment>
<dbReference type="OrthoDB" id="5189801at2"/>
<evidence type="ECO:0000313" key="2">
    <source>
        <dbReference type="Proteomes" id="UP000320791"/>
    </source>
</evidence>
<dbReference type="AlphaFoldDB" id="A0A5C5UF55"/>
<accession>A0A5C5UF55</accession>
<evidence type="ECO:0000313" key="1">
    <source>
        <dbReference type="EMBL" id="TWT24539.1"/>
    </source>
</evidence>
<dbReference type="EMBL" id="VOHM01000016">
    <property type="protein sequence ID" value="TWT24539.1"/>
    <property type="molecule type" value="Genomic_DNA"/>
</dbReference>